<sequence length="388" mass="42473">MAIQGASSKGLTPLNRQTYVAQFGLLEYVQEDTYRIWDEPAREAQDRGGVSVTLAMWISGEEERERERERKRRCLPAAAAAPFSFTLSLPPAFPSLSLPISVAASILQDRTQTETDGGLDVASAISSVRGKKGVRSRRRPGLDWAVRGASKGVSFFGLPFSPPPSSPCGLYPEGRAKAVGTNNATDLVVCVQPWFDSRSGTLPQSIALCGMADGEGGVWEVNGRILAWPMWTMYACHSHGWSEARQPALTTSQSIIELRKEASGAEQQLFGDQQQVHRTHASTLARRPITRCRLHERCLKVLACTSVGELQGRRMIGLLMPARGHVDHFRILESLWCSLTLNVVDTDLGQGNHVVKVEIQSRLCRNYPVFPPTTPNGQVGEGGWIASP</sequence>
<dbReference type="EMBL" id="CP019479">
    <property type="protein sequence ID" value="UQC87681.1"/>
    <property type="molecule type" value="Genomic_DNA"/>
</dbReference>
<protein>
    <submittedName>
        <fullName evidence="1">Uncharacterized protein</fullName>
    </submittedName>
</protein>
<dbReference type="GeneID" id="73347153"/>
<dbReference type="AlphaFoldDB" id="A0A9Q8WLI1"/>
<evidence type="ECO:0000313" key="2">
    <source>
        <dbReference type="Proteomes" id="UP000830671"/>
    </source>
</evidence>
<accession>A0A9Q8WLI1</accession>
<name>A0A9Q8WLI1_9PEZI</name>
<reference evidence="1" key="1">
    <citation type="journal article" date="2021" name="Mol. Plant Microbe Interact.">
        <title>Complete Genome Sequence of the Plant-Pathogenic Fungus Colletotrichum lupini.</title>
        <authorList>
            <person name="Baroncelli R."/>
            <person name="Pensec F."/>
            <person name="Da Lio D."/>
            <person name="Boufleur T."/>
            <person name="Vicente I."/>
            <person name="Sarrocco S."/>
            <person name="Picot A."/>
            <person name="Baraldi E."/>
            <person name="Sukno S."/>
            <person name="Thon M."/>
            <person name="Le Floch G."/>
        </authorList>
    </citation>
    <scope>NUCLEOTIDE SEQUENCE</scope>
    <source>
        <strain evidence="1">IMI 504893</strain>
    </source>
</reference>
<dbReference type="KEGG" id="clup:CLUP02_13200"/>
<gene>
    <name evidence="1" type="ORF">CLUP02_13200</name>
</gene>
<keyword evidence="2" id="KW-1185">Reference proteome</keyword>
<evidence type="ECO:0000313" key="1">
    <source>
        <dbReference type="EMBL" id="UQC87681.1"/>
    </source>
</evidence>
<dbReference type="RefSeq" id="XP_049149289.1">
    <property type="nucleotide sequence ID" value="XM_049292143.1"/>
</dbReference>
<organism evidence="1 2">
    <name type="scientific">Colletotrichum lupini</name>
    <dbReference type="NCBI Taxonomy" id="145971"/>
    <lineage>
        <taxon>Eukaryota</taxon>
        <taxon>Fungi</taxon>
        <taxon>Dikarya</taxon>
        <taxon>Ascomycota</taxon>
        <taxon>Pezizomycotina</taxon>
        <taxon>Sordariomycetes</taxon>
        <taxon>Hypocreomycetidae</taxon>
        <taxon>Glomerellales</taxon>
        <taxon>Glomerellaceae</taxon>
        <taxon>Colletotrichum</taxon>
        <taxon>Colletotrichum acutatum species complex</taxon>
    </lineage>
</organism>
<dbReference type="Proteomes" id="UP000830671">
    <property type="component" value="Chromosome 7"/>
</dbReference>
<proteinExistence type="predicted"/>